<evidence type="ECO:0000256" key="2">
    <source>
        <dbReference type="ARBA" id="ARBA00022692"/>
    </source>
</evidence>
<evidence type="ECO:0000256" key="7">
    <source>
        <dbReference type="ARBA" id="ARBA00023224"/>
    </source>
</evidence>
<keyword evidence="3 8" id="KW-1133">Transmembrane helix</keyword>
<accession>A0A8W8KA09</accession>
<comment type="subcellular location">
    <subcellularLocation>
        <location evidence="1">Membrane</location>
        <topology evidence="1">Multi-pass membrane protein</topology>
    </subcellularLocation>
</comment>
<evidence type="ECO:0000256" key="3">
    <source>
        <dbReference type="ARBA" id="ARBA00022989"/>
    </source>
</evidence>
<evidence type="ECO:0000313" key="11">
    <source>
        <dbReference type="Proteomes" id="UP000005408"/>
    </source>
</evidence>
<dbReference type="Proteomes" id="UP000005408">
    <property type="component" value="Unassembled WGS sequence"/>
</dbReference>
<feature type="domain" description="G-protein coupled receptors family 1 profile" evidence="9">
    <location>
        <begin position="23"/>
        <end position="283"/>
    </location>
</feature>
<sequence>MDSRELLVFITLCAILMCLIVVLSIVSIVVITRKSNFTNPRNFMLIFLATSDLAIGVLVIPNVIFLTLNNSLVGGYICKACMFAEYMAVVAHTLTITALALDRFLAIRFPMKSRILRRRENYLFVIGAIMFLSLLYGLRGLLLYQPVEKEMTKGNTTETMYTCMVSDNTFNIHLGFVVVDFILLFILPSLVLIISNVKVSKTLRRTPFRTLSQSHASLHTKKKRRSMRLLLVMVVLFIILNIPLHSFRLGILFYNQDLSQVSVIMHSFLILSFLYYVSNVFLYGLMNNEIRYILYKFFRVGGLGGDSRDTDTPVHYSSRNLSRNANSS</sequence>
<dbReference type="SUPFAM" id="SSF81321">
    <property type="entry name" value="Family A G protein-coupled receptor-like"/>
    <property type="match status" value="1"/>
</dbReference>
<dbReference type="EnsemblMetazoa" id="G23030.4">
    <property type="protein sequence ID" value="G23030.4:cds"/>
    <property type="gene ID" value="G23030"/>
</dbReference>
<dbReference type="PRINTS" id="PR00237">
    <property type="entry name" value="GPCRRHODOPSN"/>
</dbReference>
<evidence type="ECO:0000256" key="4">
    <source>
        <dbReference type="ARBA" id="ARBA00023040"/>
    </source>
</evidence>
<reference evidence="10" key="1">
    <citation type="submission" date="2022-08" db="UniProtKB">
        <authorList>
            <consortium name="EnsemblMetazoa"/>
        </authorList>
    </citation>
    <scope>IDENTIFICATION</scope>
    <source>
        <strain evidence="10">05x7-T-G4-1.051#20</strain>
    </source>
</reference>
<name>A0A8W8KA09_MAGGI</name>
<feature type="transmembrane region" description="Helical" evidence="8">
    <location>
        <begin position="229"/>
        <end position="251"/>
    </location>
</feature>
<keyword evidence="2 8" id="KW-0812">Transmembrane</keyword>
<dbReference type="GO" id="GO:0005886">
    <property type="term" value="C:plasma membrane"/>
    <property type="evidence" value="ECO:0007669"/>
    <property type="project" value="TreeGrafter"/>
</dbReference>
<feature type="transmembrane region" description="Helical" evidence="8">
    <location>
        <begin position="122"/>
        <end position="144"/>
    </location>
</feature>
<dbReference type="PANTHER" id="PTHR24243">
    <property type="entry name" value="G-PROTEIN COUPLED RECEPTOR"/>
    <property type="match status" value="1"/>
</dbReference>
<keyword evidence="6" id="KW-0675">Receptor</keyword>
<dbReference type="SMART" id="SM01381">
    <property type="entry name" value="7TM_GPCR_Srsx"/>
    <property type="match status" value="1"/>
</dbReference>
<feature type="transmembrane region" description="Helical" evidence="8">
    <location>
        <begin position="74"/>
        <end position="101"/>
    </location>
</feature>
<evidence type="ECO:0000256" key="6">
    <source>
        <dbReference type="ARBA" id="ARBA00023170"/>
    </source>
</evidence>
<dbReference type="GO" id="GO:0004930">
    <property type="term" value="F:G protein-coupled receptor activity"/>
    <property type="evidence" value="ECO:0007669"/>
    <property type="project" value="UniProtKB-KW"/>
</dbReference>
<feature type="transmembrane region" description="Helical" evidence="8">
    <location>
        <begin position="43"/>
        <end position="68"/>
    </location>
</feature>
<evidence type="ECO:0000256" key="1">
    <source>
        <dbReference type="ARBA" id="ARBA00004141"/>
    </source>
</evidence>
<keyword evidence="11" id="KW-1185">Reference proteome</keyword>
<dbReference type="InterPro" id="IPR017452">
    <property type="entry name" value="GPCR_Rhodpsn_7TM"/>
</dbReference>
<evidence type="ECO:0000256" key="8">
    <source>
        <dbReference type="SAM" id="Phobius"/>
    </source>
</evidence>
<dbReference type="Pfam" id="PF00001">
    <property type="entry name" value="7tm_1"/>
    <property type="match status" value="1"/>
</dbReference>
<dbReference type="EnsemblMetazoa" id="G23030.1">
    <property type="protein sequence ID" value="G23030.1:cds"/>
    <property type="gene ID" value="G23030"/>
</dbReference>
<feature type="transmembrane region" description="Helical" evidence="8">
    <location>
        <begin position="6"/>
        <end position="31"/>
    </location>
</feature>
<keyword evidence="4" id="KW-0297">G-protein coupled receptor</keyword>
<dbReference type="CDD" id="cd00637">
    <property type="entry name" value="7tm_classA_rhodopsin-like"/>
    <property type="match status" value="1"/>
</dbReference>
<keyword evidence="5 8" id="KW-0472">Membrane</keyword>
<feature type="transmembrane region" description="Helical" evidence="8">
    <location>
        <begin position="174"/>
        <end position="195"/>
    </location>
</feature>
<protein>
    <recommendedName>
        <fullName evidence="9">G-protein coupled receptors family 1 profile domain-containing protein</fullName>
    </recommendedName>
</protein>
<dbReference type="EnsemblMetazoa" id="G23030.2">
    <property type="protein sequence ID" value="G23030.2:cds"/>
    <property type="gene ID" value="G23030"/>
</dbReference>
<keyword evidence="7" id="KW-0807">Transducer</keyword>
<feature type="transmembrane region" description="Helical" evidence="8">
    <location>
        <begin position="263"/>
        <end position="286"/>
    </location>
</feature>
<dbReference type="PROSITE" id="PS50262">
    <property type="entry name" value="G_PROTEIN_RECEP_F1_2"/>
    <property type="match status" value="1"/>
</dbReference>
<dbReference type="InterPro" id="IPR000276">
    <property type="entry name" value="GPCR_Rhodpsn"/>
</dbReference>
<organism evidence="10 11">
    <name type="scientific">Magallana gigas</name>
    <name type="common">Pacific oyster</name>
    <name type="synonym">Crassostrea gigas</name>
    <dbReference type="NCBI Taxonomy" id="29159"/>
    <lineage>
        <taxon>Eukaryota</taxon>
        <taxon>Metazoa</taxon>
        <taxon>Spiralia</taxon>
        <taxon>Lophotrochozoa</taxon>
        <taxon>Mollusca</taxon>
        <taxon>Bivalvia</taxon>
        <taxon>Autobranchia</taxon>
        <taxon>Pteriomorphia</taxon>
        <taxon>Ostreida</taxon>
        <taxon>Ostreoidea</taxon>
        <taxon>Ostreidae</taxon>
        <taxon>Magallana</taxon>
    </lineage>
</organism>
<dbReference type="Gene3D" id="1.20.1070.10">
    <property type="entry name" value="Rhodopsin 7-helix transmembrane proteins"/>
    <property type="match status" value="1"/>
</dbReference>
<evidence type="ECO:0000259" key="9">
    <source>
        <dbReference type="PROSITE" id="PS50262"/>
    </source>
</evidence>
<dbReference type="EnsemblMetazoa" id="G23030.3">
    <property type="protein sequence ID" value="G23030.3:cds"/>
    <property type="gene ID" value="G23030"/>
</dbReference>
<dbReference type="AlphaFoldDB" id="A0A8W8KA09"/>
<evidence type="ECO:0000313" key="10">
    <source>
        <dbReference type="EnsemblMetazoa" id="G23030.3:cds"/>
    </source>
</evidence>
<evidence type="ECO:0000256" key="5">
    <source>
        <dbReference type="ARBA" id="ARBA00023136"/>
    </source>
</evidence>
<proteinExistence type="predicted"/>
<dbReference type="PANTHER" id="PTHR24243:SF230">
    <property type="entry name" value="G-PROTEIN COUPLED RECEPTORS FAMILY 1 PROFILE DOMAIN-CONTAINING PROTEIN"/>
    <property type="match status" value="1"/>
</dbReference>